<dbReference type="HOGENOM" id="CLU_1544143_0_0_2"/>
<dbReference type="InterPro" id="IPR011053">
    <property type="entry name" value="Single_hybrid_motif"/>
</dbReference>
<dbReference type="PANTHER" id="PTHR45266:SF3">
    <property type="entry name" value="OXALOACETATE DECARBOXYLASE ALPHA CHAIN"/>
    <property type="match status" value="1"/>
</dbReference>
<evidence type="ECO:0000259" key="2">
    <source>
        <dbReference type="PROSITE" id="PS50968"/>
    </source>
</evidence>
<dbReference type="AlphaFoldDB" id="D7D8N1"/>
<reference evidence="3 4" key="2">
    <citation type="journal article" date="2011" name="Stand. Genomic Sci.">
        <title>Complete genome sequence of Staphylothermus hellenicus P8.</title>
        <authorList>
            <person name="Anderson I."/>
            <person name="Wirth R."/>
            <person name="Lucas S."/>
            <person name="Copeland A."/>
            <person name="Lapidus A."/>
            <person name="Cheng J.F."/>
            <person name="Goodwin L."/>
            <person name="Pitluck S."/>
            <person name="Davenport K."/>
            <person name="Detter J.C."/>
            <person name="Han C."/>
            <person name="Tapia R."/>
            <person name="Land M."/>
            <person name="Hauser L."/>
            <person name="Pati A."/>
            <person name="Mikhailova N."/>
            <person name="Woyke T."/>
            <person name="Klenk H.P."/>
            <person name="Kyrpides N."/>
            <person name="Ivanova N."/>
        </authorList>
    </citation>
    <scope>NUCLEOTIDE SEQUENCE [LARGE SCALE GENOMIC DNA]</scope>
    <source>
        <strain evidence="4">DSM 12710 / JCM 10830 / BK20S6-10-b1 / P8</strain>
    </source>
</reference>
<dbReference type="STRING" id="591019.Shell_1022"/>
<accession>D7D8N1</accession>
<dbReference type="Pfam" id="PF00364">
    <property type="entry name" value="Biotin_lipoyl"/>
    <property type="match status" value="1"/>
</dbReference>
<dbReference type="EMBL" id="CP002051">
    <property type="protein sequence ID" value="ADI32127.1"/>
    <property type="molecule type" value="Genomic_DNA"/>
</dbReference>
<dbReference type="InterPro" id="IPR000089">
    <property type="entry name" value="Biotin_lipoyl"/>
</dbReference>
<dbReference type="Gene3D" id="2.40.50.100">
    <property type="match status" value="1"/>
</dbReference>
<reference evidence="4" key="1">
    <citation type="submission" date="2010-05" db="EMBL/GenBank/DDBJ databases">
        <title>Complete sequence of Staphylothermus hellenicus DSM 12710.</title>
        <authorList>
            <consortium name="US DOE Joint Genome Institute"/>
            <person name="Lucas S."/>
            <person name="Copeland A."/>
            <person name="Lapidus A."/>
            <person name="Cheng J.-F."/>
            <person name="Bruce D."/>
            <person name="Goodwin L."/>
            <person name="Pitluck S."/>
            <person name="Davenport K."/>
            <person name="Detter J.C."/>
            <person name="Han C."/>
            <person name="Tapia R."/>
            <person name="Larimer F."/>
            <person name="Land M."/>
            <person name="Hauser L."/>
            <person name="Kyrpides N."/>
            <person name="Mikhailova N."/>
            <person name="Anderson I.J."/>
            <person name="Woyke T."/>
        </authorList>
    </citation>
    <scope>NUCLEOTIDE SEQUENCE [LARGE SCALE GENOMIC DNA]</scope>
    <source>
        <strain evidence="4">DSM 12710 / JCM 10830 / BK20S6-10-b1 / P8</strain>
    </source>
</reference>
<name>D7D8N1_STAHD</name>
<dbReference type="SUPFAM" id="SSF51230">
    <property type="entry name" value="Single hybrid motif"/>
    <property type="match status" value="1"/>
</dbReference>
<dbReference type="Proteomes" id="UP000002573">
    <property type="component" value="Chromosome"/>
</dbReference>
<proteinExistence type="predicted"/>
<evidence type="ECO:0000256" key="1">
    <source>
        <dbReference type="ARBA" id="ARBA00023267"/>
    </source>
</evidence>
<sequence>MPRRYRVETYSGDMIVAEIIDNGKQEVIVKLPGLKGEIKARIKKIVDENTILVEINDKIYRVYMSGDGILINDEVSLINKIIELIPIGLKSSYSEKKITTIIRKGEIRAPLSGKIIDIKVKPGDKVSFGDVVALMESMKMVTEIKSDVDGIVEEVLIEKGKAVNKGTLIMRIKPLEKK</sequence>
<gene>
    <name evidence="3" type="ordered locus">Shell_1022</name>
</gene>
<evidence type="ECO:0000313" key="4">
    <source>
        <dbReference type="Proteomes" id="UP000002573"/>
    </source>
</evidence>
<dbReference type="OrthoDB" id="31083at2157"/>
<dbReference type="PANTHER" id="PTHR45266">
    <property type="entry name" value="OXALOACETATE DECARBOXYLASE ALPHA CHAIN"/>
    <property type="match status" value="1"/>
</dbReference>
<dbReference type="CDD" id="cd06850">
    <property type="entry name" value="biotinyl_domain"/>
    <property type="match status" value="1"/>
</dbReference>
<evidence type="ECO:0000313" key="3">
    <source>
        <dbReference type="EMBL" id="ADI32127.1"/>
    </source>
</evidence>
<feature type="domain" description="Lipoyl-binding" evidence="2">
    <location>
        <begin position="98"/>
        <end position="173"/>
    </location>
</feature>
<dbReference type="FunFam" id="2.40.50.100:FF:000003">
    <property type="entry name" value="Acetyl-CoA carboxylase biotin carboxyl carrier protein"/>
    <property type="match status" value="1"/>
</dbReference>
<keyword evidence="1" id="KW-0092">Biotin</keyword>
<organism evidence="3 4">
    <name type="scientific">Staphylothermus hellenicus (strain DSM 12710 / JCM 10830 / BK20S6-10-b1 / P8)</name>
    <dbReference type="NCBI Taxonomy" id="591019"/>
    <lineage>
        <taxon>Archaea</taxon>
        <taxon>Thermoproteota</taxon>
        <taxon>Thermoprotei</taxon>
        <taxon>Desulfurococcales</taxon>
        <taxon>Desulfurococcaceae</taxon>
        <taxon>Staphylothermus</taxon>
    </lineage>
</organism>
<dbReference type="PROSITE" id="PS50968">
    <property type="entry name" value="BIOTINYL_LIPOYL"/>
    <property type="match status" value="1"/>
</dbReference>
<dbReference type="KEGG" id="shc:Shell_1022"/>
<protein>
    <submittedName>
        <fullName evidence="3">Biotin/lipoyl attachment domain-containing protein</fullName>
    </submittedName>
</protein>
<dbReference type="eggNOG" id="arCOG02095">
    <property type="taxonomic scope" value="Archaea"/>
</dbReference>
<dbReference type="InterPro" id="IPR050709">
    <property type="entry name" value="Biotin_Carboxyl_Carrier/Decarb"/>
</dbReference>
<keyword evidence="4" id="KW-1185">Reference proteome</keyword>